<dbReference type="EMBL" id="CYSB01000039">
    <property type="protein sequence ID" value="CUH69257.1"/>
    <property type="molecule type" value="Genomic_DNA"/>
</dbReference>
<dbReference type="InterPro" id="IPR003646">
    <property type="entry name" value="SH3-like_bac-type"/>
</dbReference>
<sequence>MSRFVFLSLIFMALAFYELSGGDSFDPEAEGALRQAARGADSAPPTAGQPTPEVARQAVDISLSIPATDRAAPAPKPVPQRERFAQMPLPRFEVARLPLVRATDVPVQVSVANPQPSAGPATLTDDATSADIVAAIAAEVVAERQAGFDPQRTQVIDAVPEVDLRQVIVSRANMRNGPGTRYNVLLSLPRGTAVKVLQDPSTGWLKLQVRDGVAEAGRIGWISAKLLSAKVTPPETAPPR</sequence>
<evidence type="ECO:0000256" key="2">
    <source>
        <dbReference type="SAM" id="SignalP"/>
    </source>
</evidence>
<feature type="domain" description="SH3b" evidence="3">
    <location>
        <begin position="162"/>
        <end position="231"/>
    </location>
</feature>
<reference evidence="5 7" key="2">
    <citation type="submission" date="2015-09" db="EMBL/GenBank/DDBJ databases">
        <authorList>
            <consortium name="Swine Surveillance"/>
        </authorList>
    </citation>
    <scope>NUCLEOTIDE SEQUENCE [LARGE SCALE GENOMIC DNA]</scope>
    <source>
        <strain evidence="5 7">5120</strain>
    </source>
</reference>
<dbReference type="Gene3D" id="2.30.30.40">
    <property type="entry name" value="SH3 Domains"/>
    <property type="match status" value="1"/>
</dbReference>
<dbReference type="Pfam" id="PF08239">
    <property type="entry name" value="SH3_3"/>
    <property type="match status" value="1"/>
</dbReference>
<proteinExistence type="predicted"/>
<evidence type="ECO:0000259" key="3">
    <source>
        <dbReference type="PROSITE" id="PS51781"/>
    </source>
</evidence>
<organism evidence="5 7">
    <name type="scientific">Thalassovita autumnalis</name>
    <dbReference type="NCBI Taxonomy" id="2072972"/>
    <lineage>
        <taxon>Bacteria</taxon>
        <taxon>Pseudomonadati</taxon>
        <taxon>Pseudomonadota</taxon>
        <taxon>Alphaproteobacteria</taxon>
        <taxon>Rhodobacterales</taxon>
        <taxon>Roseobacteraceae</taxon>
        <taxon>Thalassovita</taxon>
    </lineage>
</organism>
<keyword evidence="6" id="KW-1185">Reference proteome</keyword>
<dbReference type="Proteomes" id="UP000051086">
    <property type="component" value="Unassembled WGS sequence"/>
</dbReference>
<evidence type="ECO:0000313" key="4">
    <source>
        <dbReference type="EMBL" id="CUH69257.1"/>
    </source>
</evidence>
<evidence type="ECO:0000256" key="1">
    <source>
        <dbReference type="SAM" id="MobiDB-lite"/>
    </source>
</evidence>
<evidence type="ECO:0000313" key="6">
    <source>
        <dbReference type="Proteomes" id="UP000051086"/>
    </source>
</evidence>
<feature type="region of interest" description="Disordered" evidence="1">
    <location>
        <begin position="65"/>
        <end position="84"/>
    </location>
</feature>
<protein>
    <submittedName>
        <fullName evidence="5">SH3 domain protein</fullName>
    </submittedName>
</protein>
<dbReference type="AlphaFoldDB" id="A0A0P1FME5"/>
<gene>
    <name evidence="4" type="ORF">TL5118_03216</name>
    <name evidence="5" type="ORF">TL5120_03998</name>
</gene>
<keyword evidence="2" id="KW-0732">Signal</keyword>
<feature type="signal peptide" evidence="2">
    <location>
        <begin position="1"/>
        <end position="17"/>
    </location>
</feature>
<dbReference type="EMBL" id="CYSC01000044">
    <property type="protein sequence ID" value="CUH74179.1"/>
    <property type="molecule type" value="Genomic_DNA"/>
</dbReference>
<dbReference type="Proteomes" id="UP000051887">
    <property type="component" value="Unassembled WGS sequence"/>
</dbReference>
<name>A0A0P1FME5_9RHOB</name>
<accession>A0A0P1FME5</accession>
<evidence type="ECO:0000313" key="5">
    <source>
        <dbReference type="EMBL" id="CUH74179.1"/>
    </source>
</evidence>
<dbReference type="OrthoDB" id="7433551at2"/>
<evidence type="ECO:0000313" key="7">
    <source>
        <dbReference type="Proteomes" id="UP000051887"/>
    </source>
</evidence>
<reference evidence="4 6" key="1">
    <citation type="submission" date="2015-09" db="EMBL/GenBank/DDBJ databases">
        <authorList>
            <person name="Rodrigo-Torres L."/>
            <person name="Arahal D.R."/>
        </authorList>
    </citation>
    <scope>NUCLEOTIDE SEQUENCE [LARGE SCALE GENOMIC DNA]</scope>
    <source>
        <strain evidence="4 6">CECT 5118</strain>
    </source>
</reference>
<dbReference type="PROSITE" id="PS51781">
    <property type="entry name" value="SH3B"/>
    <property type="match status" value="1"/>
</dbReference>
<dbReference type="RefSeq" id="WP_058245301.1">
    <property type="nucleotide sequence ID" value="NZ_CYSB01000039.1"/>
</dbReference>
<feature type="region of interest" description="Disordered" evidence="1">
    <location>
        <begin position="30"/>
        <end position="53"/>
    </location>
</feature>
<feature type="chain" id="PRO_5009792444" evidence="2">
    <location>
        <begin position="18"/>
        <end position="240"/>
    </location>
</feature>